<feature type="compositionally biased region" description="Basic and acidic residues" evidence="1">
    <location>
        <begin position="59"/>
        <end position="88"/>
    </location>
</feature>
<dbReference type="Pfam" id="PF25231">
    <property type="entry name" value="DUF7847"/>
    <property type="match status" value="1"/>
</dbReference>
<feature type="compositionally biased region" description="Low complexity" evidence="1">
    <location>
        <begin position="1"/>
        <end position="14"/>
    </location>
</feature>
<protein>
    <recommendedName>
        <fullName evidence="3">DUF7847 domain-containing protein</fullName>
    </recommendedName>
</protein>
<gene>
    <name evidence="4" type="ORF">C6N75_08705</name>
</gene>
<dbReference type="InterPro" id="IPR057169">
    <property type="entry name" value="DUF7847"/>
</dbReference>
<dbReference type="AlphaFoldDB" id="A0A2S9PZ15"/>
<keyword evidence="2" id="KW-1133">Transmembrane helix</keyword>
<proteinExistence type="predicted"/>
<comment type="caution">
    <text evidence="4">The sequence shown here is derived from an EMBL/GenBank/DDBJ whole genome shotgun (WGS) entry which is preliminary data.</text>
</comment>
<dbReference type="PANTHER" id="PTHR33133:SF1">
    <property type="entry name" value="EXPRESSED PROTEIN-RELATED"/>
    <property type="match status" value="1"/>
</dbReference>
<organism evidence="4 5">
    <name type="scientific">Streptomyces solincola</name>
    <dbReference type="NCBI Taxonomy" id="2100817"/>
    <lineage>
        <taxon>Bacteria</taxon>
        <taxon>Bacillati</taxon>
        <taxon>Actinomycetota</taxon>
        <taxon>Actinomycetes</taxon>
        <taxon>Kitasatosporales</taxon>
        <taxon>Streptomycetaceae</taxon>
        <taxon>Streptomyces</taxon>
    </lineage>
</organism>
<feature type="compositionally biased region" description="Low complexity" evidence="1">
    <location>
        <begin position="99"/>
        <end position="124"/>
    </location>
</feature>
<dbReference type="EMBL" id="PVLV01000110">
    <property type="protein sequence ID" value="PRH79597.1"/>
    <property type="molecule type" value="Genomic_DNA"/>
</dbReference>
<feature type="transmembrane region" description="Helical" evidence="2">
    <location>
        <begin position="306"/>
        <end position="327"/>
    </location>
</feature>
<accession>A0A2S9PZ15</accession>
<evidence type="ECO:0000259" key="3">
    <source>
        <dbReference type="Pfam" id="PF25231"/>
    </source>
</evidence>
<feature type="transmembrane region" description="Helical" evidence="2">
    <location>
        <begin position="357"/>
        <end position="390"/>
    </location>
</feature>
<keyword evidence="2" id="KW-0812">Transmembrane</keyword>
<sequence>MNDTPGWTSPGSSPSDDRDASGASDGRSADASSPTTPSGRPEDQSPAPAGPADGNGSADGRKGSDGGSGDGRHDGRGGDAGDGRHDNPAGHGKQWAADQPPAGQWSPPAAPGASGPVPPHWGGAPPYGPGGHGGWNGGNWGRPPAAKPGVIPLRPLSVGEILDGAVSTLRAHWRTVLAITITVSVIVEIGSILVERYLIPPPPEISPDATPEEALNAAVDSMQSSLASLGPTVLLSMISSLFLTALLTTVISRSVLGRPVSLADAWRESRPRLPHLLGLLVVLPLVYIAVMVVALLPGLLLSGTAAGIPLIVLGSLGGIVALVWLYIRFALASSALMLERQGVLESLKRSAKLVRGAWWRTFGIMALAVLLVILVAMIIGIPFGLIALAADGDGFSGLINGSSPDFGWPFLIITGVGSVLASAITYPILSGVPVLLYIDQRIRREALDLELARAAGVPGYGPPADSAPRG</sequence>
<dbReference type="OrthoDB" id="121140at2"/>
<dbReference type="RefSeq" id="WP_105868288.1">
    <property type="nucleotide sequence ID" value="NZ_PVLV01000110.1"/>
</dbReference>
<evidence type="ECO:0000313" key="5">
    <source>
        <dbReference type="Proteomes" id="UP000239322"/>
    </source>
</evidence>
<feature type="transmembrane region" description="Helical" evidence="2">
    <location>
        <begin position="410"/>
        <end position="438"/>
    </location>
</feature>
<feature type="transmembrane region" description="Helical" evidence="2">
    <location>
        <begin position="276"/>
        <end position="300"/>
    </location>
</feature>
<feature type="transmembrane region" description="Helical" evidence="2">
    <location>
        <begin position="176"/>
        <end position="194"/>
    </location>
</feature>
<evidence type="ECO:0000313" key="4">
    <source>
        <dbReference type="EMBL" id="PRH79597.1"/>
    </source>
</evidence>
<evidence type="ECO:0000256" key="1">
    <source>
        <dbReference type="SAM" id="MobiDB-lite"/>
    </source>
</evidence>
<feature type="transmembrane region" description="Helical" evidence="2">
    <location>
        <begin position="233"/>
        <end position="256"/>
    </location>
</feature>
<name>A0A2S9PZ15_9ACTN</name>
<reference evidence="4 5" key="1">
    <citation type="submission" date="2018-03" db="EMBL/GenBank/DDBJ databases">
        <title>Novel Streptomyces sp. from soil.</title>
        <authorList>
            <person name="Tan G.Y.A."/>
            <person name="Lee Z.Y."/>
        </authorList>
    </citation>
    <scope>NUCLEOTIDE SEQUENCE [LARGE SCALE GENOMIC DNA]</scope>
    <source>
        <strain evidence="4 5">ST5x</strain>
    </source>
</reference>
<evidence type="ECO:0000256" key="2">
    <source>
        <dbReference type="SAM" id="Phobius"/>
    </source>
</evidence>
<keyword evidence="5" id="KW-1185">Reference proteome</keyword>
<feature type="compositionally biased region" description="Low complexity" evidence="1">
    <location>
        <begin position="21"/>
        <end position="34"/>
    </location>
</feature>
<keyword evidence="2" id="KW-0472">Membrane</keyword>
<feature type="region of interest" description="Disordered" evidence="1">
    <location>
        <begin position="1"/>
        <end position="143"/>
    </location>
</feature>
<dbReference type="Proteomes" id="UP000239322">
    <property type="component" value="Unassembled WGS sequence"/>
</dbReference>
<feature type="domain" description="DUF7847" evidence="3">
    <location>
        <begin position="215"/>
        <end position="425"/>
    </location>
</feature>
<dbReference type="PANTHER" id="PTHR33133">
    <property type="entry name" value="OS08G0107100 PROTEIN-RELATED"/>
    <property type="match status" value="1"/>
</dbReference>
<feature type="compositionally biased region" description="Gly residues" evidence="1">
    <location>
        <begin position="129"/>
        <end position="140"/>
    </location>
</feature>